<dbReference type="AlphaFoldDB" id="A0A210PHF2"/>
<evidence type="ECO:0000313" key="2">
    <source>
        <dbReference type="Proteomes" id="UP000242188"/>
    </source>
</evidence>
<reference evidence="1 2" key="1">
    <citation type="journal article" date="2017" name="Nat. Ecol. Evol.">
        <title>Scallop genome provides insights into evolution of bilaterian karyotype and development.</title>
        <authorList>
            <person name="Wang S."/>
            <person name="Zhang J."/>
            <person name="Jiao W."/>
            <person name="Li J."/>
            <person name="Xun X."/>
            <person name="Sun Y."/>
            <person name="Guo X."/>
            <person name="Huan P."/>
            <person name="Dong B."/>
            <person name="Zhang L."/>
            <person name="Hu X."/>
            <person name="Sun X."/>
            <person name="Wang J."/>
            <person name="Zhao C."/>
            <person name="Wang Y."/>
            <person name="Wang D."/>
            <person name="Huang X."/>
            <person name="Wang R."/>
            <person name="Lv J."/>
            <person name="Li Y."/>
            <person name="Zhang Z."/>
            <person name="Liu B."/>
            <person name="Lu W."/>
            <person name="Hui Y."/>
            <person name="Liang J."/>
            <person name="Zhou Z."/>
            <person name="Hou R."/>
            <person name="Li X."/>
            <person name="Liu Y."/>
            <person name="Li H."/>
            <person name="Ning X."/>
            <person name="Lin Y."/>
            <person name="Zhao L."/>
            <person name="Xing Q."/>
            <person name="Dou J."/>
            <person name="Li Y."/>
            <person name="Mao J."/>
            <person name="Guo H."/>
            <person name="Dou H."/>
            <person name="Li T."/>
            <person name="Mu C."/>
            <person name="Jiang W."/>
            <person name="Fu Q."/>
            <person name="Fu X."/>
            <person name="Miao Y."/>
            <person name="Liu J."/>
            <person name="Yu Q."/>
            <person name="Li R."/>
            <person name="Liao H."/>
            <person name="Li X."/>
            <person name="Kong Y."/>
            <person name="Jiang Z."/>
            <person name="Chourrout D."/>
            <person name="Li R."/>
            <person name="Bao Z."/>
        </authorList>
    </citation>
    <scope>NUCLEOTIDE SEQUENCE [LARGE SCALE GENOMIC DNA]</scope>
    <source>
        <strain evidence="1 2">PY_sf001</strain>
    </source>
</reference>
<protein>
    <submittedName>
        <fullName evidence="1">Uncharacterized protein</fullName>
    </submittedName>
</protein>
<dbReference type="EMBL" id="NEDP02076697">
    <property type="protein sequence ID" value="OWF35913.1"/>
    <property type="molecule type" value="Genomic_DNA"/>
</dbReference>
<evidence type="ECO:0000313" key="1">
    <source>
        <dbReference type="EMBL" id="OWF35913.1"/>
    </source>
</evidence>
<accession>A0A210PHF2</accession>
<organism evidence="1 2">
    <name type="scientific">Mizuhopecten yessoensis</name>
    <name type="common">Japanese scallop</name>
    <name type="synonym">Patinopecten yessoensis</name>
    <dbReference type="NCBI Taxonomy" id="6573"/>
    <lineage>
        <taxon>Eukaryota</taxon>
        <taxon>Metazoa</taxon>
        <taxon>Spiralia</taxon>
        <taxon>Lophotrochozoa</taxon>
        <taxon>Mollusca</taxon>
        <taxon>Bivalvia</taxon>
        <taxon>Autobranchia</taxon>
        <taxon>Pteriomorphia</taxon>
        <taxon>Pectinida</taxon>
        <taxon>Pectinoidea</taxon>
        <taxon>Pectinidae</taxon>
        <taxon>Mizuhopecten</taxon>
    </lineage>
</organism>
<sequence>MLSIRDIKEKKSERGVDANTLWHTAKPQCRELSGNVLFKRSYGEIPESTVTTYMWYLGPMQNNLFLILTQPMMTASRAHVILACLLVCLSVLQTAADSHGQHGFSTAMCIPVDSFFVSCACVSFKSSISEAYDVVTKINFTGLVSFTDIIAPIQMYEKNLTDIVSRGVCRNLTDFQTCLDEYMPTSNKVVDHIIKSIINTTSMAQVLRSTFCTITQDLKNEVPTCLNDMILGSVFCVGIHNISGAFAPIFFRPNLTTELVQTAVCPSLGLTANCIAIQTSGCGSNINGAVSSMTSGLMTSSCKERVGTGEPTNILQSSVMACAMPLISEIGMQLGGTGTTTTPQQQIVSLILSIVPEVCSRLSDMLYCAGRYMPLSGNLLDKFLHNIIDMENVKTNEQAFSDGFCSSNAAAGLHSVITCMMIPNNTAAVEMCMTPTLQAKFATFDNTTELLAMDGATMRASFCSPIKTFVGCILDVIENKCNDTNVQSMLGTSRDMLLATLRSDCGGIREDPPDVGDGATGLNVYALHNTQQTN</sequence>
<dbReference type="Proteomes" id="UP000242188">
    <property type="component" value="Unassembled WGS sequence"/>
</dbReference>
<name>A0A210PHF2_MIZYE</name>
<gene>
    <name evidence="1" type="ORF">KP79_PYT08090</name>
</gene>
<comment type="caution">
    <text evidence="1">The sequence shown here is derived from an EMBL/GenBank/DDBJ whole genome shotgun (WGS) entry which is preliminary data.</text>
</comment>
<keyword evidence="2" id="KW-1185">Reference proteome</keyword>
<proteinExistence type="predicted"/>